<sequence length="649" mass="73052">MVTKAVWHPTEEIIRSSRLYQWMNALGFDDYDTFFQASIQDIAWFWSEVEKALNISWFKPYQEALDLSRGAAWPKWYVGGQLNVTHNALDKWLADPLMHQRLALVWEGEDGMVRKYTYRELAIWVNQVAQGLIEQGIQRGDRIALYMPMIPETVVVMLAAAKIGAIFTPAFSGYGADAVAKRLQGCEAKMLVTADGFFRRGKIVPMKEEADKACEMSPSIQKVVVVRRLGREIPWRQGRDLEWRELETNCRHMDALPMDSGDPFMIIFTSGTTGRPKGAVHTHSGFPIKAAFDAGFGMDLKPGEVLFWVTDMGWMMGPFLVYGSLLNGATMVLYEGTPNYPGPDRLWKLVQSHGVTHLGISPTLVRSLMPYGEHLAHQHDLSSLRGIGTTGEPWNPEPWHWLFEKVCRKRIPIFNYSGGTEISGGILGNVLLRPIAPVGFNTPLPGMDAEVYDTAGKPVRQEVGELVIRKPWVGMTNGFWQEPERYEETYWSRWQDTWVHGDWVMRDEEGFWYITGRSDDTLNVAGKRLGPAEMESVLVDHPDVLEAGTIGVPDEIKGEVPVCFVVLKPGKTPSPQLAEELLNLIAERMGKALRPKTIHFVEDLPKTRNAKIMRRAIRAAYLGKDAGDLSSLENPDAVRAIQKLAKTLS</sequence>
<evidence type="ECO:0000259" key="8">
    <source>
        <dbReference type="Pfam" id="PF13193"/>
    </source>
</evidence>
<evidence type="ECO:0000256" key="1">
    <source>
        <dbReference type="ARBA" id="ARBA00006432"/>
    </source>
</evidence>
<comment type="similarity">
    <text evidence="1">Belongs to the ATP-dependent AMP-binding enzyme family.</text>
</comment>
<feature type="domain" description="AMP-binding enzyme C-terminal" evidence="8">
    <location>
        <begin position="533"/>
        <end position="611"/>
    </location>
</feature>
<organism evidence="10 11">
    <name type="scientific">Bacillus thermozeamaize</name>
    <dbReference type="NCBI Taxonomy" id="230954"/>
    <lineage>
        <taxon>Bacteria</taxon>
        <taxon>Bacillati</taxon>
        <taxon>Bacillota</taxon>
        <taxon>Bacilli</taxon>
        <taxon>Bacillales</taxon>
        <taxon>Bacillaceae</taxon>
        <taxon>Bacillus</taxon>
    </lineage>
</organism>
<evidence type="ECO:0000256" key="2">
    <source>
        <dbReference type="ARBA" id="ARBA00013275"/>
    </source>
</evidence>
<dbReference type="Gene3D" id="3.40.50.12780">
    <property type="entry name" value="N-terminal domain of ligase-like"/>
    <property type="match status" value="1"/>
</dbReference>
<dbReference type="InterPro" id="IPR020845">
    <property type="entry name" value="AMP-binding_CS"/>
</dbReference>
<dbReference type="Proteomes" id="UP000196475">
    <property type="component" value="Unassembled WGS sequence"/>
</dbReference>
<dbReference type="GO" id="GO:0003987">
    <property type="term" value="F:acetate-CoA ligase activity"/>
    <property type="evidence" value="ECO:0007669"/>
    <property type="project" value="UniProtKB-EC"/>
</dbReference>
<dbReference type="PROSITE" id="PS00455">
    <property type="entry name" value="AMP_BINDING"/>
    <property type="match status" value="1"/>
</dbReference>
<evidence type="ECO:0000256" key="5">
    <source>
        <dbReference type="ARBA" id="ARBA00022840"/>
    </source>
</evidence>
<evidence type="ECO:0000256" key="6">
    <source>
        <dbReference type="ARBA" id="ARBA00022990"/>
    </source>
</evidence>
<dbReference type="GO" id="GO:0005524">
    <property type="term" value="F:ATP binding"/>
    <property type="evidence" value="ECO:0007669"/>
    <property type="project" value="UniProtKB-KW"/>
</dbReference>
<dbReference type="InterPro" id="IPR042099">
    <property type="entry name" value="ANL_N_sf"/>
</dbReference>
<dbReference type="InterPro" id="IPR032387">
    <property type="entry name" value="ACAS_N"/>
</dbReference>
<evidence type="ECO:0000259" key="9">
    <source>
        <dbReference type="Pfam" id="PF16177"/>
    </source>
</evidence>
<dbReference type="Pfam" id="PF13193">
    <property type="entry name" value="AMP-binding_C"/>
    <property type="match status" value="1"/>
</dbReference>
<dbReference type="SUPFAM" id="SSF56801">
    <property type="entry name" value="Acetyl-CoA synthetase-like"/>
    <property type="match status" value="1"/>
</dbReference>
<name>A0A1Y3PX81_9BACI</name>
<dbReference type="InterPro" id="IPR045851">
    <property type="entry name" value="AMP-bd_C_sf"/>
</dbReference>
<feature type="domain" description="Acetyl-coenzyme A synthetase N-terminal" evidence="9">
    <location>
        <begin position="31"/>
        <end position="88"/>
    </location>
</feature>
<dbReference type="EMBL" id="LZRT01000010">
    <property type="protein sequence ID" value="OUM90777.1"/>
    <property type="molecule type" value="Genomic_DNA"/>
</dbReference>
<evidence type="ECO:0000256" key="4">
    <source>
        <dbReference type="ARBA" id="ARBA00022741"/>
    </source>
</evidence>
<keyword evidence="3" id="KW-0436">Ligase</keyword>
<dbReference type="Pfam" id="PF00501">
    <property type="entry name" value="AMP-binding"/>
    <property type="match status" value="1"/>
</dbReference>
<feature type="domain" description="AMP-dependent synthetase/ligase" evidence="7">
    <location>
        <begin position="100"/>
        <end position="478"/>
    </location>
</feature>
<evidence type="ECO:0000259" key="7">
    <source>
        <dbReference type="Pfam" id="PF00501"/>
    </source>
</evidence>
<evidence type="ECO:0000256" key="3">
    <source>
        <dbReference type="ARBA" id="ARBA00022598"/>
    </source>
</evidence>
<proteinExistence type="inferred from homology"/>
<dbReference type="AlphaFoldDB" id="A0A1Y3PX81"/>
<comment type="caution">
    <text evidence="10">The sequence shown here is derived from an EMBL/GenBank/DDBJ whole genome shotgun (WGS) entry which is preliminary data.</text>
</comment>
<reference evidence="11" key="1">
    <citation type="submission" date="2016-06" db="EMBL/GenBank/DDBJ databases">
        <authorList>
            <person name="Nascimento L."/>
            <person name="Pereira R.V."/>
            <person name="Martins L.F."/>
            <person name="Quaggio R.B."/>
            <person name="Silva A.M."/>
            <person name="Setubal J.C."/>
        </authorList>
    </citation>
    <scope>NUCLEOTIDE SEQUENCE [LARGE SCALE GENOMIC DNA]</scope>
</reference>
<evidence type="ECO:0000313" key="10">
    <source>
        <dbReference type="EMBL" id="OUM90777.1"/>
    </source>
</evidence>
<gene>
    <name evidence="10" type="ORF">BAA01_07305</name>
</gene>
<protein>
    <recommendedName>
        <fullName evidence="2">acetate--CoA ligase</fullName>
        <ecNumber evidence="2">6.2.1.1</ecNumber>
    </recommendedName>
</protein>
<dbReference type="InterPro" id="IPR000873">
    <property type="entry name" value="AMP-dep_synth/lig_dom"/>
</dbReference>
<dbReference type="PANTHER" id="PTHR24095:SF14">
    <property type="entry name" value="ACETYL-COENZYME A SYNTHETASE 1"/>
    <property type="match status" value="1"/>
</dbReference>
<dbReference type="Pfam" id="PF16177">
    <property type="entry name" value="ACAS_N"/>
    <property type="match status" value="1"/>
</dbReference>
<dbReference type="Gene3D" id="3.30.300.30">
    <property type="match status" value="1"/>
</dbReference>
<dbReference type="GO" id="GO:0006085">
    <property type="term" value="P:acetyl-CoA biosynthetic process"/>
    <property type="evidence" value="ECO:0007669"/>
    <property type="project" value="TreeGrafter"/>
</dbReference>
<keyword evidence="5" id="KW-0067">ATP-binding</keyword>
<keyword evidence="6" id="KW-0007">Acetylation</keyword>
<accession>A0A1Y3PX81</accession>
<evidence type="ECO:0000313" key="11">
    <source>
        <dbReference type="Proteomes" id="UP000196475"/>
    </source>
</evidence>
<dbReference type="InterPro" id="IPR025110">
    <property type="entry name" value="AMP-bd_C"/>
</dbReference>
<dbReference type="EC" id="6.2.1.1" evidence="2"/>
<keyword evidence="4" id="KW-0547">Nucleotide-binding</keyword>
<dbReference type="PANTHER" id="PTHR24095">
    <property type="entry name" value="ACETYL-COENZYME A SYNTHETASE"/>
    <property type="match status" value="1"/>
</dbReference>